<dbReference type="Proteomes" id="UP000759246">
    <property type="component" value="Unassembled WGS sequence"/>
</dbReference>
<proteinExistence type="predicted"/>
<dbReference type="AlphaFoldDB" id="A0A929RNS9"/>
<feature type="non-terminal residue" evidence="1">
    <location>
        <position position="1"/>
    </location>
</feature>
<sequence>YATNWCNQITADNASSISSRYADYSSADQMKSAAIDSRCPKRVEVAQVVSTFSASDDFKISDKSCTMNADGKSVSCAAEVTVTDSDLVAKLPDFSSVDVTLKMTYSDSGLSFMPPKHTENNVAIVKVDSDGKGTAVFQAPYDSSWGDYYSFAVTSFFPNE</sequence>
<evidence type="ECO:0000313" key="1">
    <source>
        <dbReference type="EMBL" id="MBF0966335.1"/>
    </source>
</evidence>
<comment type="caution">
    <text evidence="1">The sequence shown here is derived from an EMBL/GenBank/DDBJ whole genome shotgun (WGS) entry which is preliminary data.</text>
</comment>
<organism evidence="1 2">
    <name type="scientific">Actinomyces bouchesdurhonensis</name>
    <dbReference type="NCBI Taxonomy" id="1852361"/>
    <lineage>
        <taxon>Bacteria</taxon>
        <taxon>Bacillati</taxon>
        <taxon>Actinomycetota</taxon>
        <taxon>Actinomycetes</taxon>
        <taxon>Actinomycetales</taxon>
        <taxon>Actinomycetaceae</taxon>
        <taxon>Actinomyces</taxon>
    </lineage>
</organism>
<accession>A0A929RNS9</accession>
<name>A0A929RNS9_9ACTO</name>
<dbReference type="EMBL" id="JABZGF010000087">
    <property type="protein sequence ID" value="MBF0966335.1"/>
    <property type="molecule type" value="Genomic_DNA"/>
</dbReference>
<evidence type="ECO:0000313" key="2">
    <source>
        <dbReference type="Proteomes" id="UP000759246"/>
    </source>
</evidence>
<reference evidence="1" key="1">
    <citation type="submission" date="2020-04" db="EMBL/GenBank/DDBJ databases">
        <title>Deep metagenomics examines the oral microbiome during advanced dental caries in children, revealing novel taxa and co-occurrences with host molecules.</title>
        <authorList>
            <person name="Baker J.L."/>
            <person name="Morton J.T."/>
            <person name="Dinis M."/>
            <person name="Alvarez R."/>
            <person name="Tran N.C."/>
            <person name="Knight R."/>
            <person name="Edlund A."/>
        </authorList>
    </citation>
    <scope>NUCLEOTIDE SEQUENCE</scope>
    <source>
        <strain evidence="1">JCVI_30_bin.13</strain>
    </source>
</reference>
<protein>
    <submittedName>
        <fullName evidence="1">Uncharacterized protein</fullName>
    </submittedName>
</protein>
<gene>
    <name evidence="1" type="ORF">HXK09_04085</name>
</gene>